<name>A0A1J0VZJ0_9NOCA</name>
<feature type="transmembrane region" description="Helical" evidence="7">
    <location>
        <begin position="575"/>
        <end position="594"/>
    </location>
</feature>
<keyword evidence="4 7" id="KW-0812">Transmembrane</keyword>
<feature type="transmembrane region" description="Helical" evidence="7">
    <location>
        <begin position="548"/>
        <end position="568"/>
    </location>
</feature>
<dbReference type="SUPFAM" id="SSF82866">
    <property type="entry name" value="Multidrug efflux transporter AcrB transmembrane domain"/>
    <property type="match status" value="2"/>
</dbReference>
<evidence type="ECO:0000256" key="3">
    <source>
        <dbReference type="ARBA" id="ARBA00022475"/>
    </source>
</evidence>
<comment type="subcellular location">
    <subcellularLocation>
        <location evidence="1">Cell membrane</location>
        <topology evidence="1">Multi-pass membrane protein</topology>
    </subcellularLocation>
</comment>
<comment type="similarity">
    <text evidence="2">Belongs to the resistance-nodulation-cell division (RND) (TC 2.A.6) family. MmpL subfamily.</text>
</comment>
<dbReference type="Gene3D" id="1.20.1640.10">
    <property type="entry name" value="Multidrug efflux transporter AcrB transmembrane domain"/>
    <property type="match status" value="2"/>
</dbReference>
<feature type="transmembrane region" description="Helical" evidence="7">
    <location>
        <begin position="12"/>
        <end position="31"/>
    </location>
</feature>
<evidence type="ECO:0000256" key="7">
    <source>
        <dbReference type="SAM" id="Phobius"/>
    </source>
</evidence>
<dbReference type="GO" id="GO:0005886">
    <property type="term" value="C:plasma membrane"/>
    <property type="evidence" value="ECO:0007669"/>
    <property type="project" value="UniProtKB-SubCell"/>
</dbReference>
<evidence type="ECO:0000256" key="6">
    <source>
        <dbReference type="ARBA" id="ARBA00023136"/>
    </source>
</evidence>
<dbReference type="AlphaFoldDB" id="A0A1J0VZJ0"/>
<evidence type="ECO:0000256" key="5">
    <source>
        <dbReference type="ARBA" id="ARBA00022989"/>
    </source>
</evidence>
<dbReference type="OrthoDB" id="7051771at2"/>
<dbReference type="InterPro" id="IPR004869">
    <property type="entry name" value="MMPL_dom"/>
</dbReference>
<feature type="transmembrane region" description="Helical" evidence="7">
    <location>
        <begin position="281"/>
        <end position="305"/>
    </location>
</feature>
<accession>A0A1J0VZJ0</accession>
<evidence type="ECO:0000256" key="4">
    <source>
        <dbReference type="ARBA" id="ARBA00022692"/>
    </source>
</evidence>
<organism evidence="9 10">
    <name type="scientific">Nocardia mangyaensis</name>
    <dbReference type="NCBI Taxonomy" id="2213200"/>
    <lineage>
        <taxon>Bacteria</taxon>
        <taxon>Bacillati</taxon>
        <taxon>Actinomycetota</taxon>
        <taxon>Actinomycetes</taxon>
        <taxon>Mycobacteriales</taxon>
        <taxon>Nocardiaceae</taxon>
        <taxon>Nocardia</taxon>
    </lineage>
</organism>
<keyword evidence="6 7" id="KW-0472">Membrane</keyword>
<evidence type="ECO:0000313" key="9">
    <source>
        <dbReference type="EMBL" id="APE37421.1"/>
    </source>
</evidence>
<feature type="domain" description="Membrane transport protein MMPL" evidence="8">
    <location>
        <begin position="502"/>
        <end position="721"/>
    </location>
</feature>
<feature type="transmembrane region" description="Helical" evidence="7">
    <location>
        <begin position="194"/>
        <end position="227"/>
    </location>
</feature>
<feature type="transmembrane region" description="Helical" evidence="7">
    <location>
        <begin position="606"/>
        <end position="625"/>
    </location>
</feature>
<feature type="transmembrane region" description="Helical" evidence="7">
    <location>
        <begin position="683"/>
        <end position="705"/>
    </location>
</feature>
<dbReference type="RefSeq" id="WP_071930587.1">
    <property type="nucleotide sequence ID" value="NZ_CP018082.1"/>
</dbReference>
<sequence length="742" mass="78207">MSRWADFVVVRRYAVLGAVVAALLALGGYGLGLGDRLSADGWDDPGSDSVRAGHIRTEAFGRDHSADVLLLFHAPDGRTVDDPVFAEAVVAHLNRLPRAHPAEIDRVNGAYWPTETGVAQPAMFGTDDHRHAFAALSLRGEDNTTLLRNYRAVRDDLASPGLTMEVAGGQVVAGTLTDTMATDQRRMELIALPVVAVLLFLVFGGVIAAALPLLAGGLTVLGAWGIIRAITQVTEVNSFVAPVVSMIGLGLAIDYGLFVVSRFREELDDGREVADAVRRTVLTAGHTVLASATIVIAAAATILLFPHGFLRSFAYGTIVTITLAALTALTVLPALLAILGARVDALGWRRLASTAHPPRAARGAESVGVSDREGPARGSDLGKGSLWWRLAGLVMRHPRAVALSVCAGLLVLVAPIGGLAFGSVSERYLPPDNGTRLAQQHFDELFPLRRADPIRLVFVSGDPLAVGAVWAAANDAPGLAGPFGVPARGTQRTEVFATEAALSDPTDARATVDYLRGLAVPPGTTMLVGGEPVIGQDSVDALVDRLPLMILAVLLVTTALLVWAFGSWVLPIKAALCNALGLGATLGILTWIFVDGHGAQLLNFTPQPIMALLLVVIVAVIYGLSTDYEVFLLSRIVEARAAGASTADAVREGTVRTGRIITAAALVLLVVTGAFAFSELLMMQYIAYGMVAALLIDATVLRLLLVPALMTWLGECCWWRPSWPKIARGDDADRAGSVSSHA</sequence>
<evidence type="ECO:0000259" key="8">
    <source>
        <dbReference type="Pfam" id="PF03176"/>
    </source>
</evidence>
<dbReference type="Pfam" id="PF03176">
    <property type="entry name" value="MMPL"/>
    <property type="match status" value="2"/>
</dbReference>
<proteinExistence type="inferred from homology"/>
<keyword evidence="3" id="KW-1003">Cell membrane</keyword>
<keyword evidence="10" id="KW-1185">Reference proteome</keyword>
<dbReference type="Proteomes" id="UP000183810">
    <property type="component" value="Chromosome"/>
</dbReference>
<dbReference type="EMBL" id="CP018082">
    <property type="protein sequence ID" value="APE37421.1"/>
    <property type="molecule type" value="Genomic_DNA"/>
</dbReference>
<feature type="transmembrane region" description="Helical" evidence="7">
    <location>
        <begin position="239"/>
        <end position="260"/>
    </location>
</feature>
<dbReference type="KEGG" id="nsl:BOX37_29750"/>
<dbReference type="PANTHER" id="PTHR33406">
    <property type="entry name" value="MEMBRANE PROTEIN MJ1562-RELATED"/>
    <property type="match status" value="1"/>
</dbReference>
<evidence type="ECO:0000256" key="1">
    <source>
        <dbReference type="ARBA" id="ARBA00004651"/>
    </source>
</evidence>
<reference evidence="9" key="1">
    <citation type="submission" date="2016-11" db="EMBL/GenBank/DDBJ databases">
        <authorList>
            <person name="Jaros S."/>
            <person name="Januszkiewicz K."/>
            <person name="Wedrychowicz H."/>
        </authorList>
    </citation>
    <scope>NUCLEOTIDE SEQUENCE [LARGE SCALE GENOMIC DNA]</scope>
    <source>
        <strain evidence="9">Y48</strain>
    </source>
</reference>
<feature type="domain" description="Membrane transport protein MMPL" evidence="8">
    <location>
        <begin position="44"/>
        <end position="399"/>
    </location>
</feature>
<evidence type="ECO:0000313" key="10">
    <source>
        <dbReference type="Proteomes" id="UP000183810"/>
    </source>
</evidence>
<dbReference type="PANTHER" id="PTHR33406:SF11">
    <property type="entry name" value="MEMBRANE PROTEIN SCO6666-RELATED"/>
    <property type="match status" value="1"/>
</dbReference>
<dbReference type="InterPro" id="IPR050545">
    <property type="entry name" value="Mycobact_MmpL"/>
</dbReference>
<protein>
    <submittedName>
        <fullName evidence="9">RND transporter</fullName>
    </submittedName>
</protein>
<keyword evidence="5 7" id="KW-1133">Transmembrane helix</keyword>
<feature type="transmembrane region" description="Helical" evidence="7">
    <location>
        <begin position="400"/>
        <end position="421"/>
    </location>
</feature>
<gene>
    <name evidence="9" type="ORF">BOX37_29750</name>
</gene>
<feature type="transmembrane region" description="Helical" evidence="7">
    <location>
        <begin position="660"/>
        <end position="677"/>
    </location>
</feature>
<feature type="transmembrane region" description="Helical" evidence="7">
    <location>
        <begin position="317"/>
        <end position="341"/>
    </location>
</feature>
<evidence type="ECO:0000256" key="2">
    <source>
        <dbReference type="ARBA" id="ARBA00010157"/>
    </source>
</evidence>